<dbReference type="STRING" id="866895.HBHAL_2637"/>
<feature type="domain" description="3D" evidence="3">
    <location>
        <begin position="117"/>
        <end position="177"/>
    </location>
</feature>
<feature type="region of interest" description="Disordered" evidence="2">
    <location>
        <begin position="39"/>
        <end position="83"/>
    </location>
</feature>
<dbReference type="Proteomes" id="UP000007397">
    <property type="component" value="Chromosome"/>
</dbReference>
<dbReference type="Pfam" id="PF06725">
    <property type="entry name" value="3D"/>
    <property type="match status" value="1"/>
</dbReference>
<dbReference type="EMBL" id="HE717023">
    <property type="protein sequence ID" value="CCG44988.1"/>
    <property type="molecule type" value="Genomic_DNA"/>
</dbReference>
<dbReference type="HOGENOM" id="CLU_1501487_0_0_9"/>
<protein>
    <recommendedName>
        <fullName evidence="3">3D domain-containing protein</fullName>
    </recommendedName>
</protein>
<name>I0JLG8_HALH3</name>
<dbReference type="InterPro" id="IPR010611">
    <property type="entry name" value="3D_dom"/>
</dbReference>
<keyword evidence="1" id="KW-0732">Signal</keyword>
<dbReference type="PATRIC" id="fig|866895.3.peg.1654"/>
<dbReference type="SUPFAM" id="SSF50685">
    <property type="entry name" value="Barwin-like endoglucanases"/>
    <property type="match status" value="1"/>
</dbReference>
<dbReference type="GO" id="GO:0019867">
    <property type="term" value="C:outer membrane"/>
    <property type="evidence" value="ECO:0007669"/>
    <property type="project" value="InterPro"/>
</dbReference>
<gene>
    <name evidence="4" type="primary">yocH6</name>
    <name evidence="4" type="ordered locus">HBHAL_2637</name>
</gene>
<dbReference type="GO" id="GO:0009254">
    <property type="term" value="P:peptidoglycan turnover"/>
    <property type="evidence" value="ECO:0007669"/>
    <property type="project" value="InterPro"/>
</dbReference>
<organism evidence="4 5">
    <name type="scientific">Halobacillus halophilus (strain ATCC 35676 / DSM 2266 / JCM 20832 / KCTC 3685 / LMG 17431 / NBRC 102448 / NCIMB 2269)</name>
    <name type="common">Sporosarcina halophila</name>
    <dbReference type="NCBI Taxonomy" id="866895"/>
    <lineage>
        <taxon>Bacteria</taxon>
        <taxon>Bacillati</taxon>
        <taxon>Bacillota</taxon>
        <taxon>Bacilli</taxon>
        <taxon>Bacillales</taxon>
        <taxon>Bacillaceae</taxon>
        <taxon>Halobacillus</taxon>
    </lineage>
</organism>
<evidence type="ECO:0000259" key="3">
    <source>
        <dbReference type="Pfam" id="PF06725"/>
    </source>
</evidence>
<dbReference type="InterPro" id="IPR051933">
    <property type="entry name" value="Resuscitation_pf_RpfB"/>
</dbReference>
<dbReference type="CDD" id="cd22786">
    <property type="entry name" value="DPBB_YuiC-like"/>
    <property type="match status" value="1"/>
</dbReference>
<evidence type="ECO:0000256" key="1">
    <source>
        <dbReference type="ARBA" id="ARBA00022729"/>
    </source>
</evidence>
<dbReference type="KEGG" id="hhd:HBHAL_2637"/>
<evidence type="ECO:0000256" key="2">
    <source>
        <dbReference type="SAM" id="MobiDB-lite"/>
    </source>
</evidence>
<dbReference type="InterPro" id="IPR036908">
    <property type="entry name" value="RlpA-like_sf"/>
</dbReference>
<reference evidence="4 5" key="1">
    <citation type="journal article" date="2013" name="Environ. Microbiol.">
        <title>Chloride and organic osmolytes: a hybrid strategy to cope with elevated salinities by the moderately halophilic, chloride-dependent bacterium Halobacillus halophilus.</title>
        <authorList>
            <person name="Saum S.H."/>
            <person name="Pfeiffer F."/>
            <person name="Palm P."/>
            <person name="Rampp M."/>
            <person name="Schuster S.C."/>
            <person name="Muller V."/>
            <person name="Oesterhelt D."/>
        </authorList>
    </citation>
    <scope>NUCLEOTIDE SEQUENCE [LARGE SCALE GENOMIC DNA]</scope>
    <source>
        <strain evidence="5">ATCC 35676 / DSM 2266 / JCM 20832 / KCTC 3685 / LMG 17431 / NBRC 102448 / NCIMB 2269</strain>
    </source>
</reference>
<dbReference type="eggNOG" id="COG3584">
    <property type="taxonomic scope" value="Bacteria"/>
</dbReference>
<dbReference type="AlphaFoldDB" id="I0JLG8"/>
<accession>I0JLG8</accession>
<proteinExistence type="predicted"/>
<sequence length="179" mass="19657">MKKSWILLFSIAFYTLGILSFSPNSQSTIAAEELDKPAETVQKVNKKSSELDTKSTTHKRFEKEDKKPSASKDKEEKPETEVKRTVTVEATAYTAFCDGCSGKTSTGIDLRANPDKKVIAVDPDVIPLGSKVRVPGYGVAVAGDIGADIEGRRIDVFLPEKDEAFDFGRRDVQVEIIQS</sequence>
<keyword evidence="5" id="KW-1185">Reference proteome</keyword>
<dbReference type="PANTHER" id="PTHR39160:SF6">
    <property type="entry name" value="CELL WALL-BINDING PROTEIN YOCH"/>
    <property type="match status" value="1"/>
</dbReference>
<evidence type="ECO:0000313" key="4">
    <source>
        <dbReference type="EMBL" id="CCG44988.1"/>
    </source>
</evidence>
<dbReference type="RefSeq" id="WP_014642882.1">
    <property type="nucleotide sequence ID" value="NC_017668.1"/>
</dbReference>
<dbReference type="Gene3D" id="2.40.40.10">
    <property type="entry name" value="RlpA-like domain"/>
    <property type="match status" value="1"/>
</dbReference>
<evidence type="ECO:0000313" key="5">
    <source>
        <dbReference type="Proteomes" id="UP000007397"/>
    </source>
</evidence>
<dbReference type="PANTHER" id="PTHR39160">
    <property type="entry name" value="CELL WALL-BINDING PROTEIN YOCH"/>
    <property type="match status" value="1"/>
</dbReference>
<feature type="compositionally biased region" description="Basic and acidic residues" evidence="2">
    <location>
        <begin position="47"/>
        <end position="83"/>
    </location>
</feature>
<dbReference type="GO" id="GO:0004553">
    <property type="term" value="F:hydrolase activity, hydrolyzing O-glycosyl compounds"/>
    <property type="evidence" value="ECO:0007669"/>
    <property type="project" value="InterPro"/>
</dbReference>